<dbReference type="InterPro" id="IPR001241">
    <property type="entry name" value="Topo_IIA"/>
</dbReference>
<evidence type="ECO:0000256" key="1">
    <source>
        <dbReference type="ARBA" id="ARBA00000185"/>
    </source>
</evidence>
<gene>
    <name evidence="8" type="ORF">TAF16_1824</name>
</gene>
<proteinExistence type="predicted"/>
<dbReference type="Pfam" id="PF00204">
    <property type="entry name" value="DNA_gyraseB"/>
    <property type="match status" value="1"/>
</dbReference>
<keyword evidence="5" id="KW-0238">DNA-binding</keyword>
<dbReference type="InterPro" id="IPR013759">
    <property type="entry name" value="Topo_IIA_B_C"/>
</dbReference>
<keyword evidence="4" id="KW-0460">Magnesium</keyword>
<dbReference type="SUPFAM" id="SSF54211">
    <property type="entry name" value="Ribosomal protein S5 domain 2-like"/>
    <property type="match status" value="1"/>
</dbReference>
<keyword evidence="3" id="KW-0479">Metal-binding</keyword>
<evidence type="ECO:0000256" key="6">
    <source>
        <dbReference type="ARBA" id="ARBA00023235"/>
    </source>
</evidence>
<dbReference type="InterPro" id="IPR013760">
    <property type="entry name" value="Topo_IIA-like_dom_sf"/>
</dbReference>
<dbReference type="GO" id="GO:0003677">
    <property type="term" value="F:DNA binding"/>
    <property type="evidence" value="ECO:0007669"/>
    <property type="project" value="UniProtKB-KW"/>
</dbReference>
<comment type="caution">
    <text evidence="8">The sequence shown here is derived from an EMBL/GenBank/DDBJ whole genome shotgun (WGS) entry which is preliminary data.</text>
</comment>
<organism evidence="8 9">
    <name type="scientific">Anoxybacillus flavithermus</name>
    <dbReference type="NCBI Taxonomy" id="33934"/>
    <lineage>
        <taxon>Bacteria</taxon>
        <taxon>Bacillati</taxon>
        <taxon>Bacillota</taxon>
        <taxon>Bacilli</taxon>
        <taxon>Bacillales</taxon>
        <taxon>Anoxybacillaceae</taxon>
        <taxon>Anoxybacillus</taxon>
    </lineage>
</organism>
<dbReference type="AlphaFoldDB" id="A0A178TBA2"/>
<dbReference type="InterPro" id="IPR020568">
    <property type="entry name" value="Ribosomal_Su5_D2-typ_SF"/>
</dbReference>
<dbReference type="InterPro" id="IPR036890">
    <property type="entry name" value="HATPase_C_sf"/>
</dbReference>
<comment type="catalytic activity">
    <reaction evidence="1">
        <text>ATP-dependent breakage, passage and rejoining of double-stranded DNA.</text>
        <dbReference type="EC" id="5.6.2.2"/>
    </reaction>
</comment>
<dbReference type="GO" id="GO:0005524">
    <property type="term" value="F:ATP binding"/>
    <property type="evidence" value="ECO:0007669"/>
    <property type="project" value="InterPro"/>
</dbReference>
<dbReference type="EMBL" id="LUCQ01000105">
    <property type="protein sequence ID" value="OAO78557.1"/>
    <property type="molecule type" value="Genomic_DNA"/>
</dbReference>
<dbReference type="InterPro" id="IPR013506">
    <property type="entry name" value="Topo_IIA_bsu_dom2"/>
</dbReference>
<dbReference type="CDD" id="cd01030">
    <property type="entry name" value="TOPRIM_TopoIIA_like"/>
    <property type="match status" value="1"/>
</dbReference>
<dbReference type="EC" id="5.6.2.2" evidence="2"/>
<dbReference type="Gene3D" id="3.30.230.10">
    <property type="match status" value="1"/>
</dbReference>
<dbReference type="Gene3D" id="3.30.565.10">
    <property type="entry name" value="Histidine kinase-like ATPase, C-terminal domain"/>
    <property type="match status" value="1"/>
</dbReference>
<keyword evidence="9" id="KW-1185">Reference proteome</keyword>
<protein>
    <recommendedName>
        <fullName evidence="2">DNA topoisomerase (ATP-hydrolyzing)</fullName>
        <ecNumber evidence="2">5.6.2.2</ecNumber>
    </recommendedName>
</protein>
<dbReference type="SMART" id="SM00433">
    <property type="entry name" value="TOP2c"/>
    <property type="match status" value="1"/>
</dbReference>
<accession>A0A178TBA2</accession>
<evidence type="ECO:0000256" key="3">
    <source>
        <dbReference type="ARBA" id="ARBA00022723"/>
    </source>
</evidence>
<dbReference type="InterPro" id="IPR000565">
    <property type="entry name" value="Topo_IIA_B"/>
</dbReference>
<sequence>MTNQYNSDSIQSLGILGGVRAKPASIGLESHNHTFLEILGNAIDEHRAGYGNEIIVTKNKDGSVTIRDFGRGVPMGKNSDGEWSYKKVFDELWAGGKYKNNEEDGGNYLYSLGTNGVGATGTNYTSDLFKATAFAQDGNIYHVEYEKGVEWKKGLQIRKNEEGEKVGTEITWRPSAEVFRGKGEIDDEFIIETLKDQAVVNGGLKFIFKNHKTSEESVYYYENGVIDYIKSISSNEHALTDVIHFSTEQKGKDNENDKDYKIKADIYFAFNREASFSRYYHNSSWLENGGTPEDFIKNSFTFVIDKFLKENNLYNKNEKKISFDDVADSLIIVTSTYSTISLFTDQTKKKINSDFMKVAITKWLREQLEVYFTENPMEADKIVKQVLINKRSREKAEQARLNIKKKLQSTVNNITNRVDGFVNCTSKDNTKTELVLVEGKSALGAAKQGRNSEFQAIYALRGKILNCLKSDYDKIFKNDIIVDLLKILGCGVEIKSKHNKELNSFDINNLRWSKIIIITDADVDGYHIRTLLLALFYRLTPTLIKEGKIYIVESPLYEIINNDKSYFAYSDQEKDEIVSKLKGKFIVQRSKGLGENTPEMMWETTMNPETRRLIQVTMEDVEEMQKYFDLFLGDDLQGRKDYIETHLHEYIEHALD</sequence>
<name>A0A178TBA2_9BACL</name>
<dbReference type="Gene3D" id="3.40.50.670">
    <property type="match status" value="1"/>
</dbReference>
<dbReference type="PANTHER" id="PTHR45866:SF2">
    <property type="entry name" value="DNA TOPOISOMERASE (ATP-HYDROLYZING)"/>
    <property type="match status" value="1"/>
</dbReference>
<dbReference type="GO" id="GO:0046872">
    <property type="term" value="F:metal ion binding"/>
    <property type="evidence" value="ECO:0007669"/>
    <property type="project" value="UniProtKB-KW"/>
</dbReference>
<reference evidence="8 9" key="1">
    <citation type="submission" date="2016-03" db="EMBL/GenBank/DDBJ databases">
        <title>Spore heat resistance.</title>
        <authorList>
            <person name="Boekhorst J."/>
            <person name="Berendsen E.M."/>
            <person name="Wells-Bennik M.H."/>
            <person name="Kuipers O.P."/>
        </authorList>
    </citation>
    <scope>NUCLEOTIDE SEQUENCE [LARGE SCALE GENOMIC DNA]</scope>
    <source>
        <strain evidence="8 9">AF16</strain>
    </source>
</reference>
<dbReference type="InterPro" id="IPR006171">
    <property type="entry name" value="TOPRIM_dom"/>
</dbReference>
<dbReference type="GO" id="GO:0006265">
    <property type="term" value="P:DNA topological change"/>
    <property type="evidence" value="ECO:0007669"/>
    <property type="project" value="InterPro"/>
</dbReference>
<dbReference type="RefSeq" id="WP_064214310.1">
    <property type="nucleotide sequence ID" value="NZ_LUCQ01000105.1"/>
</dbReference>
<dbReference type="PATRIC" id="fig|33934.7.peg.883"/>
<evidence type="ECO:0000256" key="4">
    <source>
        <dbReference type="ARBA" id="ARBA00022842"/>
    </source>
</evidence>
<evidence type="ECO:0000256" key="2">
    <source>
        <dbReference type="ARBA" id="ARBA00012895"/>
    </source>
</evidence>
<evidence type="ECO:0000259" key="7">
    <source>
        <dbReference type="PROSITE" id="PS50880"/>
    </source>
</evidence>
<evidence type="ECO:0000256" key="5">
    <source>
        <dbReference type="ARBA" id="ARBA00023125"/>
    </source>
</evidence>
<dbReference type="Proteomes" id="UP000078336">
    <property type="component" value="Unassembled WGS sequence"/>
</dbReference>
<dbReference type="InterPro" id="IPR002288">
    <property type="entry name" value="DNA_gyrase_B_C"/>
</dbReference>
<dbReference type="OrthoDB" id="9802808at2"/>
<evidence type="ECO:0000313" key="8">
    <source>
        <dbReference type="EMBL" id="OAO78557.1"/>
    </source>
</evidence>
<feature type="domain" description="Toprim" evidence="7">
    <location>
        <begin position="432"/>
        <end position="549"/>
    </location>
</feature>
<dbReference type="PRINTS" id="PR00418">
    <property type="entry name" value="TPI2FAMILY"/>
</dbReference>
<dbReference type="SUPFAM" id="SSF55874">
    <property type="entry name" value="ATPase domain of HSP90 chaperone/DNA topoisomerase II/histidine kinase"/>
    <property type="match status" value="1"/>
</dbReference>
<dbReference type="Pfam" id="PF00986">
    <property type="entry name" value="DNA_gyraseB_C"/>
    <property type="match status" value="1"/>
</dbReference>
<dbReference type="PRINTS" id="PR01159">
    <property type="entry name" value="DNAGYRASEB"/>
</dbReference>
<dbReference type="PANTHER" id="PTHR45866">
    <property type="entry name" value="DNA GYRASE/TOPOISOMERASE SUBUNIT B"/>
    <property type="match status" value="1"/>
</dbReference>
<dbReference type="InterPro" id="IPR014721">
    <property type="entry name" value="Ribsml_uS5_D2-typ_fold_subgr"/>
</dbReference>
<evidence type="ECO:0000313" key="9">
    <source>
        <dbReference type="Proteomes" id="UP000078336"/>
    </source>
</evidence>
<dbReference type="SUPFAM" id="SSF56719">
    <property type="entry name" value="Type II DNA topoisomerase"/>
    <property type="match status" value="1"/>
</dbReference>
<dbReference type="PROSITE" id="PS50880">
    <property type="entry name" value="TOPRIM"/>
    <property type="match status" value="1"/>
</dbReference>
<dbReference type="Pfam" id="PF01751">
    <property type="entry name" value="Toprim"/>
    <property type="match status" value="1"/>
</dbReference>
<dbReference type="GO" id="GO:0034335">
    <property type="term" value="F:DNA negative supercoiling activity"/>
    <property type="evidence" value="ECO:0007669"/>
    <property type="project" value="UniProtKB-ARBA"/>
</dbReference>
<keyword evidence="6 8" id="KW-0413">Isomerase</keyword>